<dbReference type="InterPro" id="IPR020846">
    <property type="entry name" value="MFS_dom"/>
</dbReference>
<accession>A0ABN3VRW1</accession>
<organism evidence="9 10">
    <name type="scientific">Streptosporangium fragile</name>
    <dbReference type="NCBI Taxonomy" id="46186"/>
    <lineage>
        <taxon>Bacteria</taxon>
        <taxon>Bacillati</taxon>
        <taxon>Actinomycetota</taxon>
        <taxon>Actinomycetes</taxon>
        <taxon>Streptosporangiales</taxon>
        <taxon>Streptosporangiaceae</taxon>
        <taxon>Streptosporangium</taxon>
    </lineage>
</organism>
<feature type="transmembrane region" description="Helical" evidence="7">
    <location>
        <begin position="449"/>
        <end position="468"/>
    </location>
</feature>
<gene>
    <name evidence="9" type="ORF">GCM10010517_08000</name>
</gene>
<feature type="transmembrane region" description="Helical" evidence="7">
    <location>
        <begin position="320"/>
        <end position="339"/>
    </location>
</feature>
<dbReference type="PROSITE" id="PS50850">
    <property type="entry name" value="MFS"/>
    <property type="match status" value="1"/>
</dbReference>
<evidence type="ECO:0000313" key="10">
    <source>
        <dbReference type="Proteomes" id="UP001500831"/>
    </source>
</evidence>
<dbReference type="PANTHER" id="PTHR42718:SF46">
    <property type="entry name" value="BLR6921 PROTEIN"/>
    <property type="match status" value="1"/>
</dbReference>
<sequence length="490" mass="48506">MGTRGRSPSPPGSGPMAEPRAARRPGLLLAVLCTAQIMLVLDLVVVTVALPSIRADLGVAEADLQWVVTAYGLAYGGFMITAGRVGDLFGHRRVLVAGLVVFTAASALAGLAGSPAVLFAARALQGVGGALVSPTALALVATAFAEGDARNRALGVWGAVGSAGATGAALVGGLLTDLVHWRAIFMINLPVGAAVILAVLRLVGDHRPGGPRRLDLTGAALLTGGAVLLVAAVTRAAEGPTAAVWAMAAASVAMLAVFAVVERRVAEPVVKLSMLADPNVRYGNLICALSAAAALVTQYFTTLSLQNVAGLSPLQTGLAFAPVTAIIVVVSGRVGALVARFGVRRMLAGGAAVTALGLLVLGLAPPGALWTGVLPGLLLGGLGAGLMYAPSMIVSTTGVADGDQGLASGLLNTSFQLGGPLGLAVLNAVAAAVAGGATGAQALTDGYRAAFLWSLALPTLIAAAVAALPGDRSRGMPAPGSASPPTRRSA</sequence>
<feature type="transmembrane region" description="Helical" evidence="7">
    <location>
        <begin position="376"/>
        <end position="400"/>
    </location>
</feature>
<evidence type="ECO:0000256" key="5">
    <source>
        <dbReference type="ARBA" id="ARBA00022989"/>
    </source>
</evidence>
<feature type="transmembrane region" description="Helical" evidence="7">
    <location>
        <begin position="156"/>
        <end position="175"/>
    </location>
</feature>
<feature type="transmembrane region" description="Helical" evidence="7">
    <location>
        <begin position="94"/>
        <end position="117"/>
    </location>
</feature>
<dbReference type="Pfam" id="PF07690">
    <property type="entry name" value="MFS_1"/>
    <property type="match status" value="1"/>
</dbReference>
<dbReference type="EMBL" id="BAAAVI010000004">
    <property type="protein sequence ID" value="GAA2850526.1"/>
    <property type="molecule type" value="Genomic_DNA"/>
</dbReference>
<evidence type="ECO:0000256" key="3">
    <source>
        <dbReference type="ARBA" id="ARBA00022475"/>
    </source>
</evidence>
<reference evidence="9 10" key="1">
    <citation type="journal article" date="2019" name="Int. J. Syst. Evol. Microbiol.">
        <title>The Global Catalogue of Microorganisms (GCM) 10K type strain sequencing project: providing services to taxonomists for standard genome sequencing and annotation.</title>
        <authorList>
            <consortium name="The Broad Institute Genomics Platform"/>
            <consortium name="The Broad Institute Genome Sequencing Center for Infectious Disease"/>
            <person name="Wu L."/>
            <person name="Ma J."/>
        </authorList>
    </citation>
    <scope>NUCLEOTIDE SEQUENCE [LARGE SCALE GENOMIC DNA]</scope>
    <source>
        <strain evidence="9 10">JCM 6242</strain>
    </source>
</reference>
<dbReference type="CDD" id="cd17321">
    <property type="entry name" value="MFS_MMR_MDR_like"/>
    <property type="match status" value="1"/>
</dbReference>
<feature type="transmembrane region" description="Helical" evidence="7">
    <location>
        <begin position="346"/>
        <end position="364"/>
    </location>
</feature>
<feature type="transmembrane region" description="Helical" evidence="7">
    <location>
        <begin position="421"/>
        <end position="443"/>
    </location>
</feature>
<keyword evidence="2" id="KW-0813">Transport</keyword>
<proteinExistence type="predicted"/>
<feature type="transmembrane region" description="Helical" evidence="7">
    <location>
        <begin position="26"/>
        <end position="52"/>
    </location>
</feature>
<protein>
    <submittedName>
        <fullName evidence="9">DHA2 family efflux MFS transporter permease subunit</fullName>
    </submittedName>
</protein>
<feature type="transmembrane region" description="Helical" evidence="7">
    <location>
        <begin position="242"/>
        <end position="261"/>
    </location>
</feature>
<feature type="transmembrane region" description="Helical" evidence="7">
    <location>
        <begin position="64"/>
        <end position="82"/>
    </location>
</feature>
<evidence type="ECO:0000256" key="7">
    <source>
        <dbReference type="SAM" id="Phobius"/>
    </source>
</evidence>
<evidence type="ECO:0000313" key="9">
    <source>
        <dbReference type="EMBL" id="GAA2850526.1"/>
    </source>
</evidence>
<evidence type="ECO:0000256" key="6">
    <source>
        <dbReference type="ARBA" id="ARBA00023136"/>
    </source>
</evidence>
<keyword evidence="3" id="KW-1003">Cell membrane</keyword>
<keyword evidence="6 7" id="KW-0472">Membrane</keyword>
<dbReference type="Proteomes" id="UP001500831">
    <property type="component" value="Unassembled WGS sequence"/>
</dbReference>
<dbReference type="SUPFAM" id="SSF103473">
    <property type="entry name" value="MFS general substrate transporter"/>
    <property type="match status" value="1"/>
</dbReference>
<comment type="caution">
    <text evidence="9">The sequence shown here is derived from an EMBL/GenBank/DDBJ whole genome shotgun (WGS) entry which is preliminary data.</text>
</comment>
<evidence type="ECO:0000256" key="1">
    <source>
        <dbReference type="ARBA" id="ARBA00004651"/>
    </source>
</evidence>
<feature type="transmembrane region" description="Helical" evidence="7">
    <location>
        <begin position="282"/>
        <end position="300"/>
    </location>
</feature>
<evidence type="ECO:0000256" key="2">
    <source>
        <dbReference type="ARBA" id="ARBA00022448"/>
    </source>
</evidence>
<evidence type="ECO:0000256" key="4">
    <source>
        <dbReference type="ARBA" id="ARBA00022692"/>
    </source>
</evidence>
<dbReference type="InterPro" id="IPR011701">
    <property type="entry name" value="MFS"/>
</dbReference>
<keyword evidence="10" id="KW-1185">Reference proteome</keyword>
<feature type="transmembrane region" description="Helical" evidence="7">
    <location>
        <begin position="216"/>
        <end position="236"/>
    </location>
</feature>
<keyword evidence="4 7" id="KW-0812">Transmembrane</keyword>
<dbReference type="InterPro" id="IPR036259">
    <property type="entry name" value="MFS_trans_sf"/>
</dbReference>
<dbReference type="Gene3D" id="1.20.1720.10">
    <property type="entry name" value="Multidrug resistance protein D"/>
    <property type="match status" value="1"/>
</dbReference>
<dbReference type="Gene3D" id="1.20.1250.20">
    <property type="entry name" value="MFS general substrate transporter like domains"/>
    <property type="match status" value="1"/>
</dbReference>
<feature type="transmembrane region" description="Helical" evidence="7">
    <location>
        <begin position="181"/>
        <end position="204"/>
    </location>
</feature>
<name>A0ABN3VRW1_9ACTN</name>
<feature type="domain" description="Major facilitator superfamily (MFS) profile" evidence="8">
    <location>
        <begin position="28"/>
        <end position="474"/>
    </location>
</feature>
<dbReference type="PANTHER" id="PTHR42718">
    <property type="entry name" value="MAJOR FACILITATOR SUPERFAMILY MULTIDRUG TRANSPORTER MFSC"/>
    <property type="match status" value="1"/>
</dbReference>
<evidence type="ECO:0000259" key="8">
    <source>
        <dbReference type="PROSITE" id="PS50850"/>
    </source>
</evidence>
<keyword evidence="5 7" id="KW-1133">Transmembrane helix</keyword>
<feature type="transmembrane region" description="Helical" evidence="7">
    <location>
        <begin position="123"/>
        <end position="144"/>
    </location>
</feature>
<comment type="subcellular location">
    <subcellularLocation>
        <location evidence="1">Cell membrane</location>
        <topology evidence="1">Multi-pass membrane protein</topology>
    </subcellularLocation>
</comment>